<reference evidence="4" key="1">
    <citation type="journal article" date="2014" name="Front. Microbiol.">
        <title>High frequency of phylogenetically diverse reductive dehalogenase-homologous genes in deep subseafloor sedimentary metagenomes.</title>
        <authorList>
            <person name="Kawai M."/>
            <person name="Futagami T."/>
            <person name="Toyoda A."/>
            <person name="Takaki Y."/>
            <person name="Nishi S."/>
            <person name="Hori S."/>
            <person name="Arai W."/>
            <person name="Tsubouchi T."/>
            <person name="Morono Y."/>
            <person name="Uchiyama I."/>
            <person name="Ito T."/>
            <person name="Fujiyama A."/>
            <person name="Inagaki F."/>
            <person name="Takami H."/>
        </authorList>
    </citation>
    <scope>NUCLEOTIDE SEQUENCE</scope>
    <source>
        <strain evidence="4">Expedition CK06-06</strain>
    </source>
</reference>
<gene>
    <name evidence="4" type="ORF">S06H3_47479</name>
</gene>
<dbReference type="AlphaFoldDB" id="X1P652"/>
<keyword evidence="3" id="KW-0687">Ribonucleoprotein</keyword>
<evidence type="ECO:0000313" key="4">
    <source>
        <dbReference type="EMBL" id="GAI34470.1"/>
    </source>
</evidence>
<sequence length="168" mass="18273">AQIIDSLQQVFSRCSIGVLTDYRGLSASEMTNLRRRLRESGIEYKVVKNTLARFAAQRAGKEELLSFFEGPVAIAFGYGDITEPARALANYIETSKATMSLKGGFLPDRLLTSEDVATLSVLPSREILLAKVLGGMQSPISALVSHLTAPMRGIIGVLQARIQQMEGE</sequence>
<dbReference type="Gene3D" id="3.30.70.1730">
    <property type="match status" value="1"/>
</dbReference>
<dbReference type="SUPFAM" id="SSF160369">
    <property type="entry name" value="Ribosomal protein L10-like"/>
    <property type="match status" value="1"/>
</dbReference>
<dbReference type="InterPro" id="IPR043141">
    <property type="entry name" value="Ribosomal_uL10-like_sf"/>
</dbReference>
<dbReference type="NCBIfam" id="NF000955">
    <property type="entry name" value="PRK00099.1-1"/>
    <property type="match status" value="1"/>
</dbReference>
<protein>
    <recommendedName>
        <fullName evidence="5">50S ribosomal protein L10</fullName>
    </recommendedName>
</protein>
<dbReference type="InterPro" id="IPR047865">
    <property type="entry name" value="Ribosomal_uL10_bac_type"/>
</dbReference>
<accession>X1P652</accession>
<dbReference type="InterPro" id="IPR022973">
    <property type="entry name" value="Ribosomal_uL10_bac"/>
</dbReference>
<evidence type="ECO:0000256" key="3">
    <source>
        <dbReference type="ARBA" id="ARBA00023274"/>
    </source>
</evidence>
<proteinExistence type="inferred from homology"/>
<dbReference type="HAMAP" id="MF_00362">
    <property type="entry name" value="Ribosomal_uL10"/>
    <property type="match status" value="1"/>
</dbReference>
<comment type="similarity">
    <text evidence="1">Belongs to the universal ribosomal protein uL10 family.</text>
</comment>
<dbReference type="GO" id="GO:0005840">
    <property type="term" value="C:ribosome"/>
    <property type="evidence" value="ECO:0007669"/>
    <property type="project" value="UniProtKB-KW"/>
</dbReference>
<evidence type="ECO:0008006" key="5">
    <source>
        <dbReference type="Google" id="ProtNLM"/>
    </source>
</evidence>
<evidence type="ECO:0000256" key="1">
    <source>
        <dbReference type="ARBA" id="ARBA00008889"/>
    </source>
</evidence>
<comment type="caution">
    <text evidence="4">The sequence shown here is derived from an EMBL/GenBank/DDBJ whole genome shotgun (WGS) entry which is preliminary data.</text>
</comment>
<feature type="non-terminal residue" evidence="4">
    <location>
        <position position="1"/>
    </location>
</feature>
<name>X1P652_9ZZZZ</name>
<keyword evidence="2" id="KW-0689">Ribosomal protein</keyword>
<dbReference type="CDD" id="cd05797">
    <property type="entry name" value="Ribosomal_L10"/>
    <property type="match status" value="1"/>
</dbReference>
<organism evidence="4">
    <name type="scientific">marine sediment metagenome</name>
    <dbReference type="NCBI Taxonomy" id="412755"/>
    <lineage>
        <taxon>unclassified sequences</taxon>
        <taxon>metagenomes</taxon>
        <taxon>ecological metagenomes</taxon>
    </lineage>
</organism>
<evidence type="ECO:0000256" key="2">
    <source>
        <dbReference type="ARBA" id="ARBA00022980"/>
    </source>
</evidence>
<dbReference type="Gene3D" id="6.10.250.290">
    <property type="match status" value="1"/>
</dbReference>
<dbReference type="PANTHER" id="PTHR11560">
    <property type="entry name" value="39S RIBOSOMAL PROTEIN L10, MITOCHONDRIAL"/>
    <property type="match status" value="1"/>
</dbReference>
<dbReference type="Pfam" id="PF00466">
    <property type="entry name" value="Ribosomal_L10"/>
    <property type="match status" value="1"/>
</dbReference>
<dbReference type="EMBL" id="BARV01029825">
    <property type="protein sequence ID" value="GAI34470.1"/>
    <property type="molecule type" value="Genomic_DNA"/>
</dbReference>
<dbReference type="GO" id="GO:1990904">
    <property type="term" value="C:ribonucleoprotein complex"/>
    <property type="evidence" value="ECO:0007669"/>
    <property type="project" value="UniProtKB-KW"/>
</dbReference>
<dbReference type="InterPro" id="IPR001790">
    <property type="entry name" value="Ribosomal_uL10"/>
</dbReference>